<dbReference type="EMBL" id="JACXAH010000015">
    <property type="protein sequence ID" value="MBD1372964.1"/>
    <property type="molecule type" value="Genomic_DNA"/>
</dbReference>
<feature type="domain" description="Stage V sporulation protein AA" evidence="2">
    <location>
        <begin position="5"/>
        <end position="89"/>
    </location>
</feature>
<dbReference type="Gene3D" id="2.60.480.10">
    <property type="entry name" value="eubacterium ventriosum atcc domain"/>
    <property type="match status" value="1"/>
</dbReference>
<reference evidence="3" key="1">
    <citation type="submission" date="2020-09" db="EMBL/GenBank/DDBJ databases">
        <title>A novel bacterium of genus Hazenella, isolated from South China Sea.</title>
        <authorList>
            <person name="Huang H."/>
            <person name="Mo K."/>
            <person name="Hu Y."/>
        </authorList>
    </citation>
    <scope>NUCLEOTIDE SEQUENCE</scope>
    <source>
        <strain evidence="3">IB182357</strain>
    </source>
</reference>
<evidence type="ECO:0000313" key="4">
    <source>
        <dbReference type="Proteomes" id="UP000661691"/>
    </source>
</evidence>
<protein>
    <submittedName>
        <fullName evidence="3">Stage V sporulation protein AA</fullName>
    </submittedName>
</protein>
<evidence type="ECO:0000256" key="1">
    <source>
        <dbReference type="SAM" id="Phobius"/>
    </source>
</evidence>
<evidence type="ECO:0000259" key="2">
    <source>
        <dbReference type="Pfam" id="PF12164"/>
    </source>
</evidence>
<feature type="transmembrane region" description="Helical" evidence="1">
    <location>
        <begin position="142"/>
        <end position="160"/>
    </location>
</feature>
<evidence type="ECO:0000313" key="3">
    <source>
        <dbReference type="EMBL" id="MBD1372964.1"/>
    </source>
</evidence>
<accession>A0A926N6I3</accession>
<dbReference type="RefSeq" id="WP_191139752.1">
    <property type="nucleotide sequence ID" value="NZ_JACXAG020000004.1"/>
</dbReference>
<keyword evidence="1" id="KW-0472">Membrane</keyword>
<keyword evidence="4" id="KW-1185">Reference proteome</keyword>
<gene>
    <name evidence="3" type="ORF">IC620_11405</name>
</gene>
<proteinExistence type="predicted"/>
<comment type="caution">
    <text evidence="3">The sequence shown here is derived from an EMBL/GenBank/DDBJ whole genome shotgun (WGS) entry which is preliminary data.</text>
</comment>
<keyword evidence="1" id="KW-0812">Transmembrane</keyword>
<name>A0A926N6I3_9BACL</name>
<keyword evidence="1" id="KW-1133">Transmembrane helix</keyword>
<sequence>MEPPIYIRLKKKKITSPGCILSIQDVCQYTMQNRFPDIGGIPVYEVKIEHGSFAVLEAIDIIRLIQEQYPHLDIRNTGPLHTIIEVKGKAHKPHLSLVILVWLLLFIGSGLAIMNFHADVSMQAVHERIYFLLTGEKSKSPLFLQIPYSIGIGVGMILFFNHMFKRRFNEEPSPMELEMYMYQETIDQYVINDEKQKVDKIKHDQSI</sequence>
<organism evidence="3 4">
    <name type="scientific">Polycladospora coralii</name>
    <dbReference type="NCBI Taxonomy" id="2771432"/>
    <lineage>
        <taxon>Bacteria</taxon>
        <taxon>Bacillati</taxon>
        <taxon>Bacillota</taxon>
        <taxon>Bacilli</taxon>
        <taxon>Bacillales</taxon>
        <taxon>Thermoactinomycetaceae</taxon>
        <taxon>Polycladospora</taxon>
    </lineage>
</organism>
<dbReference type="Proteomes" id="UP000661691">
    <property type="component" value="Unassembled WGS sequence"/>
</dbReference>
<dbReference type="InterPro" id="IPR038548">
    <property type="entry name" value="SporV_AA_N_sf"/>
</dbReference>
<dbReference type="InterPro" id="IPR021997">
    <property type="entry name" value="SporV_AA"/>
</dbReference>
<feature type="transmembrane region" description="Helical" evidence="1">
    <location>
        <begin position="97"/>
        <end position="118"/>
    </location>
</feature>
<dbReference type="Pfam" id="PF12164">
    <property type="entry name" value="SporV_AA"/>
    <property type="match status" value="1"/>
</dbReference>
<dbReference type="AlphaFoldDB" id="A0A926N6I3"/>